<dbReference type="InterPro" id="IPR022701">
    <property type="entry name" value="QTMAN_N"/>
</dbReference>
<protein>
    <recommendedName>
        <fullName evidence="5">tRNA-queuosine alpha-mannosyltransferase</fullName>
        <ecNumber evidence="4">2.4.1.110</ecNumber>
    </recommendedName>
</protein>
<evidence type="ECO:0000256" key="4">
    <source>
        <dbReference type="ARBA" id="ARBA00044517"/>
    </source>
</evidence>
<sequence length="364" mass="41135">MRTPRILVIEPYLGGSHAAFLRGLQRAVAAEWTVMGLPARQWKWRMRLAAPFFAERLAGCRDRFDRVLSSTYLDAAAFRGLAPAWTRCVPLLAYFHENQFAYPVQAEDERDFHFALTNLTTALAADRLAFNSAHNLATFLEGARRLLRVPRDLALDDPAGRIRARSTVLPPGVDFADIDRAPRPPRDGGAPVVVWNHRWEHDKDPETFFEVLFRLDRRGVPFRLVVLGQSFERQPAVFRAARRRLGHRILHFGTAPDRASYAAWLRRGDVAVSTARHEFFGIAVLEAVRAGCRPLLPRRLAYPELFPGEFLYEEGTLEARLEALLREGCPGLGAERARALTEPFSWAALGERYRAWILDGAAGE</sequence>
<dbReference type="InterPro" id="IPR001296">
    <property type="entry name" value="Glyco_trans_1"/>
</dbReference>
<name>A0A6N9TXE5_DISTH</name>
<comment type="catalytic activity">
    <reaction evidence="6">
        <text>queuosine(34) in tRNA(Asp) + GDP-alpha-D-mannose = O-4''-alpha-D-mannosylqueuosine(34) in tRNA(Asp) + GDP + H(+)</text>
        <dbReference type="Rhea" id="RHEA:12885"/>
        <dbReference type="Rhea" id="RHEA-COMP:18572"/>
        <dbReference type="Rhea" id="RHEA-COMP:18581"/>
        <dbReference type="ChEBI" id="CHEBI:15378"/>
        <dbReference type="ChEBI" id="CHEBI:57527"/>
        <dbReference type="ChEBI" id="CHEBI:58189"/>
        <dbReference type="ChEBI" id="CHEBI:194431"/>
        <dbReference type="ChEBI" id="CHEBI:194442"/>
        <dbReference type="EC" id="2.4.1.110"/>
    </reaction>
    <physiologicalReaction direction="left-to-right" evidence="6">
        <dbReference type="Rhea" id="RHEA:12886"/>
    </physiologicalReaction>
</comment>
<feature type="domain" description="tRNA-queuosine alpha-mannosyltransferase N-terminal" evidence="8">
    <location>
        <begin position="5"/>
        <end position="173"/>
    </location>
</feature>
<accession>A0A6N9TXE5</accession>
<dbReference type="SUPFAM" id="SSF53756">
    <property type="entry name" value="UDP-Glycosyltransferase/glycogen phosphorylase"/>
    <property type="match status" value="1"/>
</dbReference>
<keyword evidence="10" id="KW-1185">Reference proteome</keyword>
<dbReference type="AlphaFoldDB" id="A0A6N9TXE5"/>
<dbReference type="Proteomes" id="UP000469346">
    <property type="component" value="Unassembled WGS sequence"/>
</dbReference>
<evidence type="ECO:0000256" key="1">
    <source>
        <dbReference type="ARBA" id="ARBA00009481"/>
    </source>
</evidence>
<dbReference type="GO" id="GO:0016438">
    <property type="term" value="F:tRNA-queuosine(34) beta-mannosyltransferase activity"/>
    <property type="evidence" value="ECO:0007669"/>
    <property type="project" value="UniProtKB-EC"/>
</dbReference>
<gene>
    <name evidence="9" type="ORF">G3N55_09870</name>
</gene>
<evidence type="ECO:0000259" key="7">
    <source>
        <dbReference type="Pfam" id="PF00534"/>
    </source>
</evidence>
<feature type="domain" description="Glycosyl transferase family 1" evidence="7">
    <location>
        <begin position="186"/>
        <end position="293"/>
    </location>
</feature>
<dbReference type="InterPro" id="IPR051862">
    <property type="entry name" value="GT-like_domain_containing_1"/>
</dbReference>
<dbReference type="Pfam" id="PF12038">
    <property type="entry name" value="QTMAN_N"/>
    <property type="match status" value="1"/>
</dbReference>
<organism evidence="9 10">
    <name type="scientific">Dissulfurirhabdus thermomarina</name>
    <dbReference type="NCBI Taxonomy" id="1765737"/>
    <lineage>
        <taxon>Bacteria</taxon>
        <taxon>Deltaproteobacteria</taxon>
        <taxon>Dissulfurirhabdaceae</taxon>
        <taxon>Dissulfurirhabdus</taxon>
    </lineage>
</organism>
<keyword evidence="3" id="KW-0808">Transferase</keyword>
<dbReference type="PANTHER" id="PTHR13615">
    <property type="entry name" value="GLYCOSYLTRANSFERASE-LIKE 1"/>
    <property type="match status" value="1"/>
</dbReference>
<proteinExistence type="inferred from homology"/>
<evidence type="ECO:0000313" key="10">
    <source>
        <dbReference type="Proteomes" id="UP000469346"/>
    </source>
</evidence>
<keyword evidence="2" id="KW-0328">Glycosyltransferase</keyword>
<evidence type="ECO:0000256" key="3">
    <source>
        <dbReference type="ARBA" id="ARBA00022679"/>
    </source>
</evidence>
<comment type="caution">
    <text evidence="9">The sequence shown here is derived from an EMBL/GenBank/DDBJ whole genome shotgun (WGS) entry which is preliminary data.</text>
</comment>
<evidence type="ECO:0000259" key="8">
    <source>
        <dbReference type="Pfam" id="PF12038"/>
    </source>
</evidence>
<dbReference type="Gene3D" id="3.40.50.2000">
    <property type="entry name" value="Glycogen Phosphorylase B"/>
    <property type="match status" value="2"/>
</dbReference>
<dbReference type="PANTHER" id="PTHR13615:SF3">
    <property type="entry name" value="GLYCOSYLTRANSFERASE-LIKE DOMAIN-CONTAINING PROTEIN 1"/>
    <property type="match status" value="1"/>
</dbReference>
<evidence type="ECO:0000256" key="6">
    <source>
        <dbReference type="ARBA" id="ARBA00048439"/>
    </source>
</evidence>
<comment type="similarity">
    <text evidence="1">Belongs to the glycosyltransferase group 1 family. Glycosyltransferase 4 subfamily.</text>
</comment>
<dbReference type="EMBL" id="JAAGRR010000125">
    <property type="protein sequence ID" value="NDY43146.1"/>
    <property type="molecule type" value="Genomic_DNA"/>
</dbReference>
<dbReference type="RefSeq" id="WP_163299260.1">
    <property type="nucleotide sequence ID" value="NZ_JAAGRR010000125.1"/>
</dbReference>
<evidence type="ECO:0000256" key="5">
    <source>
        <dbReference type="ARBA" id="ARBA00044539"/>
    </source>
</evidence>
<evidence type="ECO:0000256" key="2">
    <source>
        <dbReference type="ARBA" id="ARBA00022676"/>
    </source>
</evidence>
<feature type="non-terminal residue" evidence="9">
    <location>
        <position position="364"/>
    </location>
</feature>
<dbReference type="Pfam" id="PF00534">
    <property type="entry name" value="Glycos_transf_1"/>
    <property type="match status" value="1"/>
</dbReference>
<evidence type="ECO:0000313" key="9">
    <source>
        <dbReference type="EMBL" id="NDY43146.1"/>
    </source>
</evidence>
<dbReference type="EC" id="2.4.1.110" evidence="4"/>
<reference evidence="9 10" key="1">
    <citation type="submission" date="2020-02" db="EMBL/GenBank/DDBJ databases">
        <title>Comparative genomics of sulfur disproportionating microorganisms.</title>
        <authorList>
            <person name="Ward L.M."/>
            <person name="Bertran E."/>
            <person name="Johnston D.T."/>
        </authorList>
    </citation>
    <scope>NUCLEOTIDE SEQUENCE [LARGE SCALE GENOMIC DNA]</scope>
    <source>
        <strain evidence="9 10">DSM 100025</strain>
    </source>
</reference>